<dbReference type="InterPro" id="IPR043872">
    <property type="entry name" value="DUF5832"/>
</dbReference>
<proteinExistence type="predicted"/>
<dbReference type="AlphaFoldDB" id="A0A6C0I9Z2"/>
<reference evidence="1" key="1">
    <citation type="journal article" date="2020" name="Nature">
        <title>Giant virus diversity and host interactions through global metagenomics.</title>
        <authorList>
            <person name="Schulz F."/>
            <person name="Roux S."/>
            <person name="Paez-Espino D."/>
            <person name="Jungbluth S."/>
            <person name="Walsh D.A."/>
            <person name="Denef V.J."/>
            <person name="McMahon K.D."/>
            <person name="Konstantinidis K.T."/>
            <person name="Eloe-Fadrosh E.A."/>
            <person name="Kyrpides N.C."/>
            <person name="Woyke T."/>
        </authorList>
    </citation>
    <scope>NUCLEOTIDE SEQUENCE</scope>
    <source>
        <strain evidence="1">GVMAG-M-3300023184-62</strain>
    </source>
</reference>
<dbReference type="Pfam" id="PF19150">
    <property type="entry name" value="DUF5832"/>
    <property type="match status" value="1"/>
</dbReference>
<protein>
    <submittedName>
        <fullName evidence="1">Uncharacterized protein</fullName>
    </submittedName>
</protein>
<accession>A0A6C0I9Z2</accession>
<organism evidence="1">
    <name type="scientific">viral metagenome</name>
    <dbReference type="NCBI Taxonomy" id="1070528"/>
    <lineage>
        <taxon>unclassified sequences</taxon>
        <taxon>metagenomes</taxon>
        <taxon>organismal metagenomes</taxon>
    </lineage>
</organism>
<dbReference type="EMBL" id="MN740152">
    <property type="protein sequence ID" value="QHT89841.1"/>
    <property type="molecule type" value="Genomic_DNA"/>
</dbReference>
<evidence type="ECO:0000313" key="1">
    <source>
        <dbReference type="EMBL" id="QHT89841.1"/>
    </source>
</evidence>
<name>A0A6C0I9Z2_9ZZZZ</name>
<sequence length="305" mass="35102">MSSKPVDDNVDFLTEDQEIPGQKFVLLSFLSPEKVLAKKDLFFFERFLADYEINWKTKNLEKYLAETVLGIKKTLETEAVRLEALDLSGASLQCRESARAFRIEEVLDTYHAYVKKNQKELSTTVLKEAYDDFLYRRQKELEDAFYTKNNFQTSMRGLKVRGVWGSAEEATARAKKLQRADQRHNILLGEVGKWLPWDPSPHEIAEQEYAEEQLNTLMKNYNKNEDDRDEFYRQNPQAKTAKNEKSVFNMSLQPNESESATTATNTIFEGPADLALQRKIEAAAKVTDLALQRKMEAAAKVTYNA</sequence>